<dbReference type="GO" id="GO:0016241">
    <property type="term" value="P:regulation of macroautophagy"/>
    <property type="evidence" value="ECO:0007669"/>
    <property type="project" value="UniProtKB-ARBA"/>
</dbReference>
<gene>
    <name evidence="16" type="ORF">PIBRA_LOCUS4978</name>
</gene>
<dbReference type="InterPro" id="IPR017853">
    <property type="entry name" value="GH"/>
</dbReference>
<feature type="domain" description="Glycosyl hydrolase family 30 beta sandwich" evidence="15">
    <location>
        <begin position="1477"/>
        <end position="1537"/>
    </location>
</feature>
<comment type="catalytic activity">
    <reaction evidence="11">
        <text>an N-acyl-1-beta-D-glucosyl-15-methylhexadecasphing-4-enine + H2O = an N-acyl-15-methylhexadecasphing-4-enine + D-glucose</text>
        <dbReference type="Rhea" id="RHEA:34755"/>
        <dbReference type="ChEBI" id="CHEBI:4167"/>
        <dbReference type="ChEBI" id="CHEBI:15377"/>
        <dbReference type="ChEBI" id="CHEBI:70815"/>
        <dbReference type="ChEBI" id="CHEBI:70846"/>
    </reaction>
    <physiologicalReaction direction="left-to-right" evidence="11">
        <dbReference type="Rhea" id="RHEA:34756"/>
    </physiologicalReaction>
</comment>
<dbReference type="GO" id="GO:0016758">
    <property type="term" value="F:hexosyltransferase activity"/>
    <property type="evidence" value="ECO:0007669"/>
    <property type="project" value="UniProtKB-ARBA"/>
</dbReference>
<dbReference type="InterPro" id="IPR033452">
    <property type="entry name" value="GH30_C"/>
</dbReference>
<keyword evidence="9 12" id="KW-0443">Lipid metabolism</keyword>
<dbReference type="EMBL" id="CALOZG010000005">
    <property type="protein sequence ID" value="CAH4027966.1"/>
    <property type="molecule type" value="Genomic_DNA"/>
</dbReference>
<evidence type="ECO:0000256" key="2">
    <source>
        <dbReference type="ARBA" id="ARBA00004760"/>
    </source>
</evidence>
<comment type="pathway">
    <text evidence="2">Lipid metabolism; sphingolipid metabolism.</text>
</comment>
<protein>
    <recommendedName>
        <fullName evidence="5 12">Glucosylceramidase</fullName>
        <ecNumber evidence="5 12">3.2.1.45</ecNumber>
    </recommendedName>
</protein>
<evidence type="ECO:0000256" key="9">
    <source>
        <dbReference type="ARBA" id="ARBA00023098"/>
    </source>
</evidence>
<evidence type="ECO:0000256" key="10">
    <source>
        <dbReference type="ARBA" id="ARBA00050474"/>
    </source>
</evidence>
<dbReference type="GO" id="GO:0005102">
    <property type="term" value="F:signaling receptor binding"/>
    <property type="evidence" value="ECO:0007669"/>
    <property type="project" value="UniProtKB-ARBA"/>
</dbReference>
<evidence type="ECO:0000256" key="7">
    <source>
        <dbReference type="ARBA" id="ARBA00022801"/>
    </source>
</evidence>
<evidence type="ECO:0000256" key="3">
    <source>
        <dbReference type="ARBA" id="ARBA00004991"/>
    </source>
</evidence>
<dbReference type="GO" id="GO:0032006">
    <property type="term" value="P:regulation of TOR signaling"/>
    <property type="evidence" value="ECO:0007669"/>
    <property type="project" value="UniProtKB-ARBA"/>
</dbReference>
<sequence>MWKCIGLLLFLGQCIIVTSESSETPGTRNTRNIECCPCPEGRSADLTASATTHFNDDCPCKVRSADSNPAASIFTPIFRAARPPARQLQRNDMKPLLEPEVGLASSVLETLREATEEEYQEALARDAARNALQDDINKLVKIVVNHEPPEADAEPEASNSQTVRCVDPLENNNYLARSSLDYPSIGQTPISDRTGGINEAQNIFYRTLDKSRNAKFSDSLIYQMPLQNRLKTPYLEQDALVSPTHNLNTLVQASEELPITSLLQGRNNLLKQLDLRHILNLDKVTSLVPKEILGGRNIILPDRINNFPSNYPGNVLDETLAESENIENCITADKSINSVGTTTTKILNILPTQNNHEIQPKASENSEYKDNIFNKGDGTIEESRDNFKMVLSPDNNGYKTLPSPLDNEYEHPQFKTHQLTTQDKDIPSIKGSILKTLDDFREANAVIHENLKSSLDDVLQLNSARVVSDGDINTQAVPVTLEPQVWNNKLEQLPRLKYADQDAVLKNSDLNQNQQITNLHPNRETDQRNAESEIKTDIMQKDSPNTDTCLVYGQSKNANSDLSEMKTAASEPSNTRYGFSRMSQNNLENRAKNALNLRVPIKNVEDINLDIFDFQPFYMDQDSTRNTIGSLPRLNMKSYKTRVPIPQSLDLKPVKLQKAFRKGNDVLGAVLTIQPHSEGKSNNMVSSQSRSSDNIFNHPLGMLPSFDDLRSFLEHSAKHILKLPHLSKNVGNLDSPLINIEDAADNLRTYTEDTLKNVQQSLGNTLHNVRDRDRTIIGDALLNPNGLVDSLSKNNLDVNEKLHDLHIDLNDRLQRIFDQSRSSSNIRPLNSRYNLYPKNIPMQRKQTITDEKLLSNRIYQNRPLSKIPSNRDSNILHRKLNPKTSIQSQRDFDNSRTNLPVRKVNKPITLQNARLSKTVESNPNLQRVFQPKEYKSVPSLITAKKAAILESLTNKKPLLPILEKKIFNPTLSRNTQPERNFLTRNTLTREQKSSPSESVYNTVQIEETARDSVQVKNIDDKKYKAALPPSFLKKTFLPNIAENNFLSKVKEAVTKDTQVNSNIVDRNDVVPSPSEIIKSAEPPKENIAFNCKMAGARFEKYDGNVLNYDATIKLGVMLELDPSEQYQQIIGFGGAITDSSGINWKSLSDEAQQQLINTYFSESGIEYSVLRVPIAGSDFSTHKYAYNESPENDVNLSNFTLAPEDFDYKIPFIKAASAVSPTPILNLASPWSPPDWMKEGLETNNCGRLKREYFQTYADYLYTFIDLYNDEGVPIWGLTPVNEPTNGIKPDTQINCMTWNVDMMGNFIKRHLGPTIRSSNYSDVKIVACDDQRPFMPYWVNGMFNMHPETLDFVDGLAVHYYFDTDLNSVIIDNINKKYPSKFIMNTEACEGMSEMKKVQEGSWSRAERYIKDIIQDLNLNLVGWLDWNLCLDMSGGPSWCNNQVDAPILIDARKGEFIKQPMFYALGHFSKFLPRGSRRLKINSKSKKKISNVGFITPQNTAVVILYNDGNPTVASIKLNDEQVIVPLEKKSIVTVEIRPEQ</sequence>
<evidence type="ECO:0000256" key="4">
    <source>
        <dbReference type="ARBA" id="ARBA00005382"/>
    </source>
</evidence>
<keyword evidence="8 12" id="KW-0746">Sphingolipid metabolism</keyword>
<dbReference type="SUPFAM" id="SSF51445">
    <property type="entry name" value="(Trans)glycosidases"/>
    <property type="match status" value="1"/>
</dbReference>
<comment type="caution">
    <text evidence="16">The sequence shown here is derived from an EMBL/GenBank/DDBJ whole genome shotgun (WGS) entry which is preliminary data.</text>
</comment>
<dbReference type="Pfam" id="PF02055">
    <property type="entry name" value="Glyco_hydro_30"/>
    <property type="match status" value="1"/>
</dbReference>
<keyword evidence="7 12" id="KW-0378">Hydrolase</keyword>
<dbReference type="GO" id="GO:0006914">
    <property type="term" value="P:autophagy"/>
    <property type="evidence" value="ECO:0007669"/>
    <property type="project" value="UniProtKB-ARBA"/>
</dbReference>
<dbReference type="GO" id="GO:0005774">
    <property type="term" value="C:vacuolar membrane"/>
    <property type="evidence" value="ECO:0007669"/>
    <property type="project" value="UniProtKB-ARBA"/>
</dbReference>
<comment type="pathway">
    <text evidence="3">Sphingolipid metabolism.</text>
</comment>
<organism evidence="16 17">
    <name type="scientific">Pieris brassicae</name>
    <name type="common">White butterfly</name>
    <name type="synonym">Large white butterfly</name>
    <dbReference type="NCBI Taxonomy" id="7116"/>
    <lineage>
        <taxon>Eukaryota</taxon>
        <taxon>Metazoa</taxon>
        <taxon>Ecdysozoa</taxon>
        <taxon>Arthropoda</taxon>
        <taxon>Hexapoda</taxon>
        <taxon>Insecta</taxon>
        <taxon>Pterygota</taxon>
        <taxon>Neoptera</taxon>
        <taxon>Endopterygota</taxon>
        <taxon>Lepidoptera</taxon>
        <taxon>Glossata</taxon>
        <taxon>Ditrysia</taxon>
        <taxon>Papilionoidea</taxon>
        <taxon>Pieridae</taxon>
        <taxon>Pierinae</taxon>
        <taxon>Pieris</taxon>
    </lineage>
</organism>
<evidence type="ECO:0000313" key="17">
    <source>
        <dbReference type="Proteomes" id="UP001152562"/>
    </source>
</evidence>
<evidence type="ECO:0000313" key="16">
    <source>
        <dbReference type="EMBL" id="CAH4027966.1"/>
    </source>
</evidence>
<comment type="catalytic activity">
    <reaction evidence="10">
        <text>a beta-D-glucosylceramide + H2O = an N-acyl-sphingoid base + D-glucose</text>
        <dbReference type="Rhea" id="RHEA:81447"/>
        <dbReference type="ChEBI" id="CHEBI:4167"/>
        <dbReference type="ChEBI" id="CHEBI:15377"/>
        <dbReference type="ChEBI" id="CHEBI:83264"/>
        <dbReference type="ChEBI" id="CHEBI:83273"/>
    </reaction>
    <physiologicalReaction direction="left-to-right" evidence="10">
        <dbReference type="Rhea" id="RHEA:81448"/>
    </physiologicalReaction>
</comment>
<dbReference type="PANTHER" id="PTHR11069:SF23">
    <property type="entry name" value="LYSOSOMAL ACID GLUCOSYLCERAMIDASE"/>
    <property type="match status" value="1"/>
</dbReference>
<feature type="domain" description="Glycosyl hydrolase family 30 TIM-barrel" evidence="14">
    <location>
        <begin position="1129"/>
        <end position="1474"/>
    </location>
</feature>
<dbReference type="Proteomes" id="UP001152562">
    <property type="component" value="Unassembled WGS sequence"/>
</dbReference>
<keyword evidence="17" id="KW-1185">Reference proteome</keyword>
<dbReference type="PRINTS" id="PR00843">
    <property type="entry name" value="GLHYDRLASE30"/>
</dbReference>
<evidence type="ECO:0000256" key="8">
    <source>
        <dbReference type="ARBA" id="ARBA00022919"/>
    </source>
</evidence>
<evidence type="ECO:0000256" key="13">
    <source>
        <dbReference type="SAM" id="SignalP"/>
    </source>
</evidence>
<dbReference type="GO" id="GO:0042391">
    <property type="term" value="P:regulation of membrane potential"/>
    <property type="evidence" value="ECO:0007669"/>
    <property type="project" value="UniProtKB-ARBA"/>
</dbReference>
<dbReference type="GO" id="GO:0006066">
    <property type="term" value="P:alcohol metabolic process"/>
    <property type="evidence" value="ECO:0007669"/>
    <property type="project" value="UniProtKB-ARBA"/>
</dbReference>
<dbReference type="GO" id="GO:0030163">
    <property type="term" value="P:protein catabolic process"/>
    <property type="evidence" value="ECO:0007669"/>
    <property type="project" value="UniProtKB-ARBA"/>
</dbReference>
<evidence type="ECO:0000256" key="11">
    <source>
        <dbReference type="ARBA" id="ARBA00051345"/>
    </source>
</evidence>
<dbReference type="GO" id="GO:0008202">
    <property type="term" value="P:steroid metabolic process"/>
    <property type="evidence" value="ECO:0007669"/>
    <property type="project" value="UniProtKB-ARBA"/>
</dbReference>
<dbReference type="InterPro" id="IPR001139">
    <property type="entry name" value="Glyco_hydro_30"/>
</dbReference>
<dbReference type="PANTHER" id="PTHR11069">
    <property type="entry name" value="GLUCOSYLCERAMIDASE"/>
    <property type="match status" value="1"/>
</dbReference>
<dbReference type="InterPro" id="IPR033453">
    <property type="entry name" value="Glyco_hydro_30_TIM-barrel"/>
</dbReference>
<keyword evidence="6 13" id="KW-0732">Signal</keyword>
<evidence type="ECO:0000256" key="12">
    <source>
        <dbReference type="RuleBase" id="RU361188"/>
    </source>
</evidence>
<dbReference type="GO" id="GO:0051246">
    <property type="term" value="P:regulation of protein metabolic process"/>
    <property type="evidence" value="ECO:0007669"/>
    <property type="project" value="UniProtKB-ARBA"/>
</dbReference>
<dbReference type="GO" id="GO:0010605">
    <property type="term" value="P:negative regulation of macromolecule metabolic process"/>
    <property type="evidence" value="ECO:0007669"/>
    <property type="project" value="UniProtKB-ARBA"/>
</dbReference>
<dbReference type="GO" id="GO:0004348">
    <property type="term" value="F:glucosylceramidase activity"/>
    <property type="evidence" value="ECO:0007669"/>
    <property type="project" value="UniProtKB-EC"/>
</dbReference>
<comment type="catalytic activity">
    <reaction evidence="1">
        <text>a beta-D-glucosyl-(1&lt;-&gt;1')-N-acylsphing-4-enine + H2O = an N-acylsphing-4-enine + D-glucose</text>
        <dbReference type="Rhea" id="RHEA:13269"/>
        <dbReference type="ChEBI" id="CHEBI:4167"/>
        <dbReference type="ChEBI" id="CHEBI:15377"/>
        <dbReference type="ChEBI" id="CHEBI:22801"/>
        <dbReference type="ChEBI" id="CHEBI:52639"/>
        <dbReference type="EC" id="3.2.1.45"/>
    </reaction>
    <physiologicalReaction direction="left-to-right" evidence="1">
        <dbReference type="Rhea" id="RHEA:13270"/>
    </physiologicalReaction>
</comment>
<accession>A0A9P0TIR3</accession>
<feature type="chain" id="PRO_5040252711" description="Glucosylceramidase" evidence="13">
    <location>
        <begin position="20"/>
        <end position="1543"/>
    </location>
</feature>
<dbReference type="GO" id="GO:0007040">
    <property type="term" value="P:lysosome organization"/>
    <property type="evidence" value="ECO:0007669"/>
    <property type="project" value="UniProtKB-ARBA"/>
</dbReference>
<evidence type="ECO:0000259" key="14">
    <source>
        <dbReference type="Pfam" id="PF02055"/>
    </source>
</evidence>
<dbReference type="FunFam" id="3.20.20.80:FF:000030">
    <property type="entry name" value="Lysosomal acid glucosylceramidase"/>
    <property type="match status" value="1"/>
</dbReference>
<keyword evidence="12" id="KW-0326">Glycosidase</keyword>
<feature type="signal peptide" evidence="13">
    <location>
        <begin position="1"/>
        <end position="19"/>
    </location>
</feature>
<dbReference type="GO" id="GO:0005764">
    <property type="term" value="C:lysosome"/>
    <property type="evidence" value="ECO:0007669"/>
    <property type="project" value="UniProtKB-ARBA"/>
</dbReference>
<evidence type="ECO:0000259" key="15">
    <source>
        <dbReference type="Pfam" id="PF17189"/>
    </source>
</evidence>
<evidence type="ECO:0000256" key="1">
    <source>
        <dbReference type="ARBA" id="ARBA00001013"/>
    </source>
</evidence>
<evidence type="ECO:0000256" key="5">
    <source>
        <dbReference type="ARBA" id="ARBA00012658"/>
    </source>
</evidence>
<dbReference type="Gene3D" id="3.20.20.80">
    <property type="entry name" value="Glycosidases"/>
    <property type="match status" value="1"/>
</dbReference>
<name>A0A9P0TIR3_PIEBR</name>
<evidence type="ECO:0000256" key="6">
    <source>
        <dbReference type="ARBA" id="ARBA00022729"/>
    </source>
</evidence>
<proteinExistence type="inferred from homology"/>
<dbReference type="GO" id="GO:0006680">
    <property type="term" value="P:glucosylceramide catabolic process"/>
    <property type="evidence" value="ECO:0007669"/>
    <property type="project" value="TreeGrafter"/>
</dbReference>
<reference evidence="16" key="1">
    <citation type="submission" date="2022-05" db="EMBL/GenBank/DDBJ databases">
        <authorList>
            <person name="Okamura Y."/>
        </authorList>
    </citation>
    <scope>NUCLEOTIDE SEQUENCE</scope>
</reference>
<dbReference type="Pfam" id="PF17189">
    <property type="entry name" value="Glyco_hydro_30C"/>
    <property type="match status" value="1"/>
</dbReference>
<comment type="similarity">
    <text evidence="4 12">Belongs to the glycosyl hydrolase 30 family.</text>
</comment>
<dbReference type="EC" id="3.2.1.45" evidence="5 12"/>